<evidence type="ECO:0000256" key="4">
    <source>
        <dbReference type="ARBA" id="ARBA00022801"/>
    </source>
</evidence>
<dbReference type="Gene3D" id="1.20.1540.10">
    <property type="entry name" value="Rhomboid-like"/>
    <property type="match status" value="1"/>
</dbReference>
<feature type="transmembrane region" description="Helical" evidence="7">
    <location>
        <begin position="195"/>
        <end position="214"/>
    </location>
</feature>
<dbReference type="EMBL" id="JBHUEA010000003">
    <property type="protein sequence ID" value="MFD1720484.1"/>
    <property type="molecule type" value="Genomic_DNA"/>
</dbReference>
<evidence type="ECO:0000256" key="5">
    <source>
        <dbReference type="ARBA" id="ARBA00022989"/>
    </source>
</evidence>
<dbReference type="InterPro" id="IPR035952">
    <property type="entry name" value="Rhomboid-like_sf"/>
</dbReference>
<sequence>MSDVRTELRRVWRRSARYRPATATGWIIALTVAAYLVQLATGGALQRAWQYAPVYSLPATGAPFEPWRMLTAALLHQPITPPGSLIGIVHIGFNMYALYLFGRPLEGVLGRARMVAVYVLGALGGSLTVLAAAFIPIAGVQTGVTTPVIGASGAVFAVLGAVAVVQRRLGVDVRALVVIIGINLALGFVLTGIAWQAHVGGLLVGALVGGVLIANRGPRRAVRARLAVGAIAAVLVVLALVPAVLVR</sequence>
<dbReference type="RefSeq" id="WP_377931852.1">
    <property type="nucleotide sequence ID" value="NZ_JBHUEA010000003.1"/>
</dbReference>
<reference evidence="10" key="1">
    <citation type="journal article" date="2019" name="Int. J. Syst. Evol. Microbiol.">
        <title>The Global Catalogue of Microorganisms (GCM) 10K type strain sequencing project: providing services to taxonomists for standard genome sequencing and annotation.</title>
        <authorList>
            <consortium name="The Broad Institute Genomics Platform"/>
            <consortium name="The Broad Institute Genome Sequencing Center for Infectious Disease"/>
            <person name="Wu L."/>
            <person name="Ma J."/>
        </authorList>
    </citation>
    <scope>NUCLEOTIDE SEQUENCE [LARGE SCALE GENOMIC DNA]</scope>
    <source>
        <strain evidence="10">CGMCC 1.12471</strain>
    </source>
</reference>
<comment type="subcellular location">
    <subcellularLocation>
        <location evidence="1">Membrane</location>
        <topology evidence="1">Multi-pass membrane protein</topology>
    </subcellularLocation>
</comment>
<dbReference type="Pfam" id="PF01694">
    <property type="entry name" value="Rhomboid"/>
    <property type="match status" value="1"/>
</dbReference>
<dbReference type="Proteomes" id="UP001597347">
    <property type="component" value="Unassembled WGS sequence"/>
</dbReference>
<dbReference type="InterPro" id="IPR022764">
    <property type="entry name" value="Peptidase_S54_rhomboid_dom"/>
</dbReference>
<keyword evidence="3 7" id="KW-0812">Transmembrane</keyword>
<name>A0ABW4LBH5_9MICO</name>
<evidence type="ECO:0000256" key="2">
    <source>
        <dbReference type="ARBA" id="ARBA00009045"/>
    </source>
</evidence>
<feature type="transmembrane region" description="Helical" evidence="7">
    <location>
        <begin position="114"/>
        <end position="138"/>
    </location>
</feature>
<dbReference type="GO" id="GO:0008233">
    <property type="term" value="F:peptidase activity"/>
    <property type="evidence" value="ECO:0007669"/>
    <property type="project" value="UniProtKB-KW"/>
</dbReference>
<protein>
    <submittedName>
        <fullName evidence="9">Rhomboid family intramembrane serine protease</fullName>
        <ecNumber evidence="9">3.4.21.-</ecNumber>
    </submittedName>
</protein>
<evidence type="ECO:0000256" key="7">
    <source>
        <dbReference type="SAM" id="Phobius"/>
    </source>
</evidence>
<dbReference type="GO" id="GO:0006508">
    <property type="term" value="P:proteolysis"/>
    <property type="evidence" value="ECO:0007669"/>
    <property type="project" value="UniProtKB-KW"/>
</dbReference>
<keyword evidence="4 9" id="KW-0378">Hydrolase</keyword>
<dbReference type="SUPFAM" id="SSF144091">
    <property type="entry name" value="Rhomboid-like"/>
    <property type="match status" value="1"/>
</dbReference>
<evidence type="ECO:0000313" key="10">
    <source>
        <dbReference type="Proteomes" id="UP001597347"/>
    </source>
</evidence>
<feature type="transmembrane region" description="Helical" evidence="7">
    <location>
        <begin position="226"/>
        <end position="246"/>
    </location>
</feature>
<proteinExistence type="inferred from homology"/>
<feature type="transmembrane region" description="Helical" evidence="7">
    <location>
        <begin position="84"/>
        <end position="102"/>
    </location>
</feature>
<organism evidence="9 10">
    <name type="scientific">Amnibacterium endophyticum</name>
    <dbReference type="NCBI Taxonomy" id="2109337"/>
    <lineage>
        <taxon>Bacteria</taxon>
        <taxon>Bacillati</taxon>
        <taxon>Actinomycetota</taxon>
        <taxon>Actinomycetes</taxon>
        <taxon>Micrococcales</taxon>
        <taxon>Microbacteriaceae</taxon>
        <taxon>Amnibacterium</taxon>
    </lineage>
</organism>
<keyword evidence="10" id="KW-1185">Reference proteome</keyword>
<keyword evidence="5 7" id="KW-1133">Transmembrane helix</keyword>
<evidence type="ECO:0000256" key="6">
    <source>
        <dbReference type="ARBA" id="ARBA00023136"/>
    </source>
</evidence>
<comment type="caution">
    <text evidence="9">The sequence shown here is derived from an EMBL/GenBank/DDBJ whole genome shotgun (WGS) entry which is preliminary data.</text>
</comment>
<feature type="transmembrane region" description="Helical" evidence="7">
    <location>
        <begin position="21"/>
        <end position="41"/>
    </location>
</feature>
<evidence type="ECO:0000256" key="3">
    <source>
        <dbReference type="ARBA" id="ARBA00022692"/>
    </source>
</evidence>
<dbReference type="PANTHER" id="PTHR43731">
    <property type="entry name" value="RHOMBOID PROTEASE"/>
    <property type="match status" value="1"/>
</dbReference>
<keyword evidence="6 7" id="KW-0472">Membrane</keyword>
<dbReference type="PANTHER" id="PTHR43731:SF14">
    <property type="entry name" value="PRESENILIN-ASSOCIATED RHOMBOID-LIKE PROTEIN, MITOCHONDRIAL"/>
    <property type="match status" value="1"/>
</dbReference>
<accession>A0ABW4LBH5</accession>
<evidence type="ECO:0000256" key="1">
    <source>
        <dbReference type="ARBA" id="ARBA00004141"/>
    </source>
</evidence>
<feature type="transmembrane region" description="Helical" evidence="7">
    <location>
        <begin position="171"/>
        <end position="189"/>
    </location>
</feature>
<comment type="similarity">
    <text evidence="2">Belongs to the peptidase S54 family.</text>
</comment>
<dbReference type="EC" id="3.4.21.-" evidence="9"/>
<evidence type="ECO:0000313" key="9">
    <source>
        <dbReference type="EMBL" id="MFD1720484.1"/>
    </source>
</evidence>
<gene>
    <name evidence="9" type="ORF">ACFSBI_02890</name>
</gene>
<keyword evidence="9" id="KW-0645">Protease</keyword>
<feature type="transmembrane region" description="Helical" evidence="7">
    <location>
        <begin position="144"/>
        <end position="164"/>
    </location>
</feature>
<feature type="domain" description="Peptidase S54 rhomboid" evidence="8">
    <location>
        <begin position="65"/>
        <end position="213"/>
    </location>
</feature>
<evidence type="ECO:0000259" key="8">
    <source>
        <dbReference type="Pfam" id="PF01694"/>
    </source>
</evidence>
<dbReference type="InterPro" id="IPR050925">
    <property type="entry name" value="Rhomboid_protease_S54"/>
</dbReference>